<keyword evidence="3" id="KW-1185">Reference proteome</keyword>
<evidence type="ECO:0000313" key="3">
    <source>
        <dbReference type="Proteomes" id="UP001174934"/>
    </source>
</evidence>
<keyword evidence="1" id="KW-1133">Transmembrane helix</keyword>
<comment type="caution">
    <text evidence="2">The sequence shown here is derived from an EMBL/GenBank/DDBJ whole genome shotgun (WGS) entry which is preliminary data.</text>
</comment>
<dbReference type="AlphaFoldDB" id="A0AA39X0D2"/>
<protein>
    <submittedName>
        <fullName evidence="2">Uncharacterized protein</fullName>
    </submittedName>
</protein>
<proteinExistence type="predicted"/>
<name>A0AA39X0D2_9PEZI</name>
<keyword evidence="1" id="KW-0472">Membrane</keyword>
<dbReference type="Proteomes" id="UP001174934">
    <property type="component" value="Unassembled WGS sequence"/>
</dbReference>
<keyword evidence="1" id="KW-0812">Transmembrane</keyword>
<organism evidence="2 3">
    <name type="scientific">Bombardia bombarda</name>
    <dbReference type="NCBI Taxonomy" id="252184"/>
    <lineage>
        <taxon>Eukaryota</taxon>
        <taxon>Fungi</taxon>
        <taxon>Dikarya</taxon>
        <taxon>Ascomycota</taxon>
        <taxon>Pezizomycotina</taxon>
        <taxon>Sordariomycetes</taxon>
        <taxon>Sordariomycetidae</taxon>
        <taxon>Sordariales</taxon>
        <taxon>Lasiosphaeriaceae</taxon>
        <taxon>Bombardia</taxon>
    </lineage>
</organism>
<dbReference type="EMBL" id="JAULSR010000003">
    <property type="protein sequence ID" value="KAK0624959.1"/>
    <property type="molecule type" value="Genomic_DNA"/>
</dbReference>
<sequence length="217" mass="23356">MESRESRHAAGRRCPSIRLIVGLIKKNANAPSVVLPSGGRPGCIQPTSKYAVCRCNWPSSFRRSRPICLLRCFGTSKERPKSGASCIREKCTPAAMLARSLCFLPTSLPVFPSACPVAMLAVFAISALASAVLPRRCLPRDTATRSSCLPALLVLACNARMEPGIKDLLHSQRRKKTCQRCTATTEIIPVLALSLSSFGISFIPPQCAYLPTPAASN</sequence>
<evidence type="ECO:0000256" key="1">
    <source>
        <dbReference type="SAM" id="Phobius"/>
    </source>
</evidence>
<gene>
    <name evidence="2" type="ORF">B0T17DRAFT_531540</name>
</gene>
<evidence type="ECO:0000313" key="2">
    <source>
        <dbReference type="EMBL" id="KAK0624959.1"/>
    </source>
</evidence>
<reference evidence="2" key="1">
    <citation type="submission" date="2023-06" db="EMBL/GenBank/DDBJ databases">
        <title>Genome-scale phylogeny and comparative genomics of the fungal order Sordariales.</title>
        <authorList>
            <consortium name="Lawrence Berkeley National Laboratory"/>
            <person name="Hensen N."/>
            <person name="Bonometti L."/>
            <person name="Westerberg I."/>
            <person name="Brannstrom I.O."/>
            <person name="Guillou S."/>
            <person name="Cros-Aarteil S."/>
            <person name="Calhoun S."/>
            <person name="Haridas S."/>
            <person name="Kuo A."/>
            <person name="Mondo S."/>
            <person name="Pangilinan J."/>
            <person name="Riley R."/>
            <person name="LaButti K."/>
            <person name="Andreopoulos B."/>
            <person name="Lipzen A."/>
            <person name="Chen C."/>
            <person name="Yanf M."/>
            <person name="Daum C."/>
            <person name="Ng V."/>
            <person name="Clum A."/>
            <person name="Steindorff A."/>
            <person name="Ohm R."/>
            <person name="Martin F."/>
            <person name="Silar P."/>
            <person name="Natvig D."/>
            <person name="Lalanne C."/>
            <person name="Gautier V."/>
            <person name="Ament-velasquez S.L."/>
            <person name="Kruys A."/>
            <person name="Hutchinson M.I."/>
            <person name="Powell A.J."/>
            <person name="Barry K."/>
            <person name="Miller A.N."/>
            <person name="Grigoriev I.V."/>
            <person name="Debuchy R."/>
            <person name="Gladieux P."/>
            <person name="Thoren M.H."/>
            <person name="Johannesson H."/>
        </authorList>
    </citation>
    <scope>NUCLEOTIDE SEQUENCE</scope>
    <source>
        <strain evidence="2">SMH3391-2</strain>
    </source>
</reference>
<feature type="transmembrane region" description="Helical" evidence="1">
    <location>
        <begin position="110"/>
        <end position="133"/>
    </location>
</feature>
<accession>A0AA39X0D2</accession>